<dbReference type="PRINTS" id="PR00039">
    <property type="entry name" value="HTHLYSR"/>
</dbReference>
<comment type="similarity">
    <text evidence="1">Belongs to the LysR transcriptional regulatory family.</text>
</comment>
<evidence type="ECO:0000256" key="2">
    <source>
        <dbReference type="ARBA" id="ARBA00023015"/>
    </source>
</evidence>
<keyword evidence="7" id="KW-1185">Reference proteome</keyword>
<dbReference type="Gene3D" id="1.10.10.10">
    <property type="entry name" value="Winged helix-like DNA-binding domain superfamily/Winged helix DNA-binding domain"/>
    <property type="match status" value="1"/>
</dbReference>
<dbReference type="EMBL" id="BMLX01000010">
    <property type="protein sequence ID" value="GGP24126.1"/>
    <property type="molecule type" value="Genomic_DNA"/>
</dbReference>
<evidence type="ECO:0000256" key="4">
    <source>
        <dbReference type="ARBA" id="ARBA00023163"/>
    </source>
</evidence>
<dbReference type="PROSITE" id="PS50931">
    <property type="entry name" value="HTH_LYSR"/>
    <property type="match status" value="1"/>
</dbReference>
<evidence type="ECO:0000256" key="1">
    <source>
        <dbReference type="ARBA" id="ARBA00009437"/>
    </source>
</evidence>
<organism evidence="6 7">
    <name type="scientific">Silvimonas iriomotensis</name>
    <dbReference type="NCBI Taxonomy" id="449662"/>
    <lineage>
        <taxon>Bacteria</taxon>
        <taxon>Pseudomonadati</taxon>
        <taxon>Pseudomonadota</taxon>
        <taxon>Betaproteobacteria</taxon>
        <taxon>Neisseriales</taxon>
        <taxon>Chitinibacteraceae</taxon>
        <taxon>Silvimonas</taxon>
    </lineage>
</organism>
<dbReference type="InterPro" id="IPR000847">
    <property type="entry name" value="LysR_HTH_N"/>
</dbReference>
<evidence type="ECO:0000313" key="6">
    <source>
        <dbReference type="EMBL" id="GGP24126.1"/>
    </source>
</evidence>
<accession>A0ABQ2PFU6</accession>
<evidence type="ECO:0000259" key="5">
    <source>
        <dbReference type="PROSITE" id="PS50931"/>
    </source>
</evidence>
<dbReference type="InterPro" id="IPR036388">
    <property type="entry name" value="WH-like_DNA-bd_sf"/>
</dbReference>
<dbReference type="InterPro" id="IPR058163">
    <property type="entry name" value="LysR-type_TF_proteobact-type"/>
</dbReference>
<dbReference type="InterPro" id="IPR005119">
    <property type="entry name" value="LysR_subst-bd"/>
</dbReference>
<gene>
    <name evidence="6" type="ORF">GCM10010970_41260</name>
</gene>
<comment type="caution">
    <text evidence="6">The sequence shown here is derived from an EMBL/GenBank/DDBJ whole genome shotgun (WGS) entry which is preliminary data.</text>
</comment>
<evidence type="ECO:0000313" key="7">
    <source>
        <dbReference type="Proteomes" id="UP000637267"/>
    </source>
</evidence>
<keyword evidence="4" id="KW-0804">Transcription</keyword>
<dbReference type="Proteomes" id="UP000637267">
    <property type="component" value="Unassembled WGS sequence"/>
</dbReference>
<dbReference type="PANTHER" id="PTHR30537">
    <property type="entry name" value="HTH-TYPE TRANSCRIPTIONAL REGULATOR"/>
    <property type="match status" value="1"/>
</dbReference>
<keyword evidence="3" id="KW-0238">DNA-binding</keyword>
<dbReference type="Gene3D" id="3.40.190.10">
    <property type="entry name" value="Periplasmic binding protein-like II"/>
    <property type="match status" value="2"/>
</dbReference>
<dbReference type="PANTHER" id="PTHR30537:SF79">
    <property type="entry name" value="TRANSCRIPTIONAL REGULATOR-RELATED"/>
    <property type="match status" value="1"/>
</dbReference>
<dbReference type="CDD" id="cd08432">
    <property type="entry name" value="PBP2_GcdR_TrpI_HvrB_AmpR_like"/>
    <property type="match status" value="1"/>
</dbReference>
<dbReference type="Pfam" id="PF03466">
    <property type="entry name" value="LysR_substrate"/>
    <property type="match status" value="1"/>
</dbReference>
<dbReference type="Pfam" id="PF00126">
    <property type="entry name" value="HTH_1"/>
    <property type="match status" value="1"/>
</dbReference>
<evidence type="ECO:0000256" key="3">
    <source>
        <dbReference type="ARBA" id="ARBA00023125"/>
    </source>
</evidence>
<feature type="domain" description="HTH lysR-type" evidence="5">
    <location>
        <begin position="6"/>
        <end position="63"/>
    </location>
</feature>
<protein>
    <submittedName>
        <fullName evidence="6">LysR family transcriptional regulator</fullName>
    </submittedName>
</protein>
<sequence length="307" mass="34245">MKPRIPPLPALRALETAARLHSFTRAAQELNVTHSAISHHLRALEDELGTVLFNRSGPRMIPTPACERLAAAVRKSLEDLADALDQARAQGAGVTNLQVSVMADFASAWLIRRLAAFAEQHPDIELMLRIHYQLEPPDPDSVDIGIWHRRINRKGYLCRKLLDDRVIAVASPTLLARYPGYTLADVPRMPMLRWTMRSWRDWLTAAGLPPDEPERGPVFDDPGIMLQAAVAGQGLATARWRMARHDIENGNLVQIGDISIPASMEYFVAWRENHVREAAITRFYQWLNTQLENDAPAPGGPLSPAGN</sequence>
<reference evidence="7" key="1">
    <citation type="journal article" date="2019" name="Int. J. Syst. Evol. Microbiol.">
        <title>The Global Catalogue of Microorganisms (GCM) 10K type strain sequencing project: providing services to taxonomists for standard genome sequencing and annotation.</title>
        <authorList>
            <consortium name="The Broad Institute Genomics Platform"/>
            <consortium name="The Broad Institute Genome Sequencing Center for Infectious Disease"/>
            <person name="Wu L."/>
            <person name="Ma J."/>
        </authorList>
    </citation>
    <scope>NUCLEOTIDE SEQUENCE [LARGE SCALE GENOMIC DNA]</scope>
    <source>
        <strain evidence="7">CGMCC 1.8859</strain>
    </source>
</reference>
<proteinExistence type="inferred from homology"/>
<dbReference type="RefSeq" id="WP_188707169.1">
    <property type="nucleotide sequence ID" value="NZ_BMLX01000010.1"/>
</dbReference>
<dbReference type="SUPFAM" id="SSF46785">
    <property type="entry name" value="Winged helix' DNA-binding domain"/>
    <property type="match status" value="1"/>
</dbReference>
<dbReference type="SUPFAM" id="SSF53850">
    <property type="entry name" value="Periplasmic binding protein-like II"/>
    <property type="match status" value="1"/>
</dbReference>
<name>A0ABQ2PFU6_9NEIS</name>
<keyword evidence="2" id="KW-0805">Transcription regulation</keyword>
<dbReference type="InterPro" id="IPR036390">
    <property type="entry name" value="WH_DNA-bd_sf"/>
</dbReference>